<evidence type="ECO:0000259" key="3">
    <source>
        <dbReference type="PROSITE" id="PS01031"/>
    </source>
</evidence>
<accession>A0ABW3YX73</accession>
<dbReference type="SUPFAM" id="SSF49764">
    <property type="entry name" value="HSP20-like chaperones"/>
    <property type="match status" value="1"/>
</dbReference>
<evidence type="ECO:0000313" key="4">
    <source>
        <dbReference type="EMBL" id="MFD1328479.1"/>
    </source>
</evidence>
<sequence>MNETASKMPVQKENKPAVQREGFWSPMDHLRNEIESLFDDFRFPTRHFPFRRSRLALDTPWMRSQSWPVAPAVDFVEREKDYEISAELPGLDEKDVEVKLANGILTIKGEKQEQKEEREKDYYLSERLYGSFQRTFQMPDGVDAAKIEATFANGVLKVTLPKTKEAQQSETKIAVKKTA</sequence>
<name>A0ABW3YX73_MYCRA</name>
<keyword evidence="5" id="KW-1185">Reference proteome</keyword>
<dbReference type="InterPro" id="IPR031107">
    <property type="entry name" value="Small_HSP"/>
</dbReference>
<dbReference type="Pfam" id="PF00011">
    <property type="entry name" value="HSP20"/>
    <property type="match status" value="1"/>
</dbReference>
<dbReference type="RefSeq" id="WP_374838816.1">
    <property type="nucleotide sequence ID" value="NZ_JBHEEW010000007.1"/>
</dbReference>
<dbReference type="EMBL" id="JBHTNF010000005">
    <property type="protein sequence ID" value="MFD1328479.1"/>
    <property type="molecule type" value="Genomic_DNA"/>
</dbReference>
<evidence type="ECO:0000256" key="1">
    <source>
        <dbReference type="PROSITE-ProRule" id="PRU00285"/>
    </source>
</evidence>
<dbReference type="Gene3D" id="2.60.40.790">
    <property type="match status" value="1"/>
</dbReference>
<evidence type="ECO:0000313" key="5">
    <source>
        <dbReference type="Proteomes" id="UP001597173"/>
    </source>
</evidence>
<dbReference type="Proteomes" id="UP001597173">
    <property type="component" value="Unassembled WGS sequence"/>
</dbReference>
<organism evidence="4 5">
    <name type="scientific">Mycoplana ramosa</name>
    <name type="common">Mycoplana bullata</name>
    <dbReference type="NCBI Taxonomy" id="40837"/>
    <lineage>
        <taxon>Bacteria</taxon>
        <taxon>Pseudomonadati</taxon>
        <taxon>Pseudomonadota</taxon>
        <taxon>Alphaproteobacteria</taxon>
        <taxon>Hyphomicrobiales</taxon>
        <taxon>Rhizobiaceae</taxon>
        <taxon>Mycoplana</taxon>
    </lineage>
</organism>
<evidence type="ECO:0000256" key="2">
    <source>
        <dbReference type="RuleBase" id="RU003616"/>
    </source>
</evidence>
<feature type="domain" description="SHSP" evidence="3">
    <location>
        <begin position="64"/>
        <end position="178"/>
    </location>
</feature>
<comment type="similarity">
    <text evidence="1 2">Belongs to the small heat shock protein (HSP20) family.</text>
</comment>
<protein>
    <submittedName>
        <fullName evidence="4">Hsp20/alpha crystallin family protein</fullName>
    </submittedName>
</protein>
<reference evidence="5" key="1">
    <citation type="journal article" date="2019" name="Int. J. Syst. Evol. Microbiol.">
        <title>The Global Catalogue of Microorganisms (GCM) 10K type strain sequencing project: providing services to taxonomists for standard genome sequencing and annotation.</title>
        <authorList>
            <consortium name="The Broad Institute Genomics Platform"/>
            <consortium name="The Broad Institute Genome Sequencing Center for Infectious Disease"/>
            <person name="Wu L."/>
            <person name="Ma J."/>
        </authorList>
    </citation>
    <scope>NUCLEOTIDE SEQUENCE [LARGE SCALE GENOMIC DNA]</scope>
    <source>
        <strain evidence="5">CCUG 55609</strain>
    </source>
</reference>
<dbReference type="PANTHER" id="PTHR11527">
    <property type="entry name" value="HEAT-SHOCK PROTEIN 20 FAMILY MEMBER"/>
    <property type="match status" value="1"/>
</dbReference>
<dbReference type="PROSITE" id="PS01031">
    <property type="entry name" value="SHSP"/>
    <property type="match status" value="1"/>
</dbReference>
<gene>
    <name evidence="4" type="ORF">ACFQ33_11305</name>
</gene>
<dbReference type="InterPro" id="IPR008978">
    <property type="entry name" value="HSP20-like_chaperone"/>
</dbReference>
<dbReference type="CDD" id="cd06464">
    <property type="entry name" value="ACD_sHsps-like"/>
    <property type="match status" value="1"/>
</dbReference>
<dbReference type="InterPro" id="IPR002068">
    <property type="entry name" value="A-crystallin/Hsp20_dom"/>
</dbReference>
<proteinExistence type="inferred from homology"/>
<comment type="caution">
    <text evidence="4">The sequence shown here is derived from an EMBL/GenBank/DDBJ whole genome shotgun (WGS) entry which is preliminary data.</text>
</comment>